<dbReference type="SUPFAM" id="SSF48452">
    <property type="entry name" value="TPR-like"/>
    <property type="match status" value="1"/>
</dbReference>
<dbReference type="InterPro" id="IPR031101">
    <property type="entry name" value="Ctr9"/>
</dbReference>
<dbReference type="GO" id="GO:0006368">
    <property type="term" value="P:transcription elongation by RNA polymerase II"/>
    <property type="evidence" value="ECO:0007669"/>
    <property type="project" value="TreeGrafter"/>
</dbReference>
<gene>
    <name evidence="4" type="ORF">COB20_01870</name>
</gene>
<dbReference type="Gene3D" id="1.25.40.10">
    <property type="entry name" value="Tetratricopeptide repeat domain"/>
    <property type="match status" value="1"/>
</dbReference>
<evidence type="ECO:0000313" key="4">
    <source>
        <dbReference type="EMBL" id="PCI81418.1"/>
    </source>
</evidence>
<dbReference type="InterPro" id="IPR011990">
    <property type="entry name" value="TPR-like_helical_dom_sf"/>
</dbReference>
<dbReference type="PANTHER" id="PTHR14027">
    <property type="entry name" value="RNA POLYMERASE-ASSOCIATED PROTEIN CTR9"/>
    <property type="match status" value="1"/>
</dbReference>
<dbReference type="GO" id="GO:0000993">
    <property type="term" value="F:RNA polymerase II complex binding"/>
    <property type="evidence" value="ECO:0007669"/>
    <property type="project" value="TreeGrafter"/>
</dbReference>
<protein>
    <submittedName>
        <fullName evidence="4">Type IV pilus biogenesis/stability protein PilW</fullName>
    </submittedName>
</protein>
<keyword evidence="2 3" id="KW-0802">TPR repeat</keyword>
<keyword evidence="1" id="KW-0677">Repeat</keyword>
<proteinExistence type="predicted"/>
<feature type="repeat" description="TPR" evidence="3">
    <location>
        <begin position="84"/>
        <end position="117"/>
    </location>
</feature>
<dbReference type="InterPro" id="IPR013360">
    <property type="entry name" value="Pilus_4_PilW"/>
</dbReference>
<comment type="caution">
    <text evidence="4">The sequence shown here is derived from an EMBL/GenBank/DDBJ whole genome shotgun (WGS) entry which is preliminary data.</text>
</comment>
<organism evidence="4 5">
    <name type="scientific">SAR86 cluster bacterium</name>
    <dbReference type="NCBI Taxonomy" id="2030880"/>
    <lineage>
        <taxon>Bacteria</taxon>
        <taxon>Pseudomonadati</taxon>
        <taxon>Pseudomonadota</taxon>
        <taxon>Gammaproteobacteria</taxon>
        <taxon>SAR86 cluster</taxon>
    </lineage>
</organism>
<dbReference type="Proteomes" id="UP000218767">
    <property type="component" value="Unassembled WGS sequence"/>
</dbReference>
<dbReference type="Pfam" id="PF13432">
    <property type="entry name" value="TPR_16"/>
    <property type="match status" value="1"/>
</dbReference>
<dbReference type="AlphaFoldDB" id="A0A2A4XFJ4"/>
<evidence type="ECO:0000256" key="1">
    <source>
        <dbReference type="ARBA" id="ARBA00022737"/>
    </source>
</evidence>
<sequence>MLFLEFGFGKLLRKRLGSVLAVLLVSSTLSNCVTTTTGGFMVDASEERAATDYIQLALAYFDNGDMPGARRHVNNALDIDDRISDAYMVFAMIFEREGDLDLADSNFQRAISLDGDNSSARNNYAAMLFAEERFRESYEQLEKVASDTSYEGRSLAFEGLGRSALRLGRQEVAKAAFQRALQLNENLFIAPLELALIYFDQQDYLGARQYYRNYLTTIQFLQLPHTPRALLAGIQIEGYFENDEFVENFSLVLSTLYPTSPEYQTFQRLSDAN</sequence>
<feature type="repeat" description="TPR" evidence="3">
    <location>
        <begin position="154"/>
        <end position="187"/>
    </location>
</feature>
<accession>A0A2A4XFJ4</accession>
<dbReference type="NCBIfam" id="TIGR02521">
    <property type="entry name" value="type_IV_pilW"/>
    <property type="match status" value="1"/>
</dbReference>
<dbReference type="InterPro" id="IPR019734">
    <property type="entry name" value="TPR_rpt"/>
</dbReference>
<dbReference type="GO" id="GO:0006355">
    <property type="term" value="P:regulation of DNA-templated transcription"/>
    <property type="evidence" value="ECO:0007669"/>
    <property type="project" value="InterPro"/>
</dbReference>
<dbReference type="PROSITE" id="PS50005">
    <property type="entry name" value="TPR"/>
    <property type="match status" value="2"/>
</dbReference>
<dbReference type="SMART" id="SM00028">
    <property type="entry name" value="TPR"/>
    <property type="match status" value="3"/>
</dbReference>
<name>A0A2A4XFJ4_9GAMM</name>
<dbReference type="Pfam" id="PF13181">
    <property type="entry name" value="TPR_8"/>
    <property type="match status" value="1"/>
</dbReference>
<dbReference type="EMBL" id="NVUL01000005">
    <property type="protein sequence ID" value="PCI81418.1"/>
    <property type="molecule type" value="Genomic_DNA"/>
</dbReference>
<evidence type="ECO:0000256" key="2">
    <source>
        <dbReference type="ARBA" id="ARBA00022803"/>
    </source>
</evidence>
<evidence type="ECO:0000313" key="5">
    <source>
        <dbReference type="Proteomes" id="UP000218767"/>
    </source>
</evidence>
<reference evidence="5" key="1">
    <citation type="submission" date="2017-08" db="EMBL/GenBank/DDBJ databases">
        <title>A dynamic microbial community with high functional redundancy inhabits the cold, oxic subseafloor aquifer.</title>
        <authorList>
            <person name="Tully B.J."/>
            <person name="Wheat C.G."/>
            <person name="Glazer B.T."/>
            <person name="Huber J.A."/>
        </authorList>
    </citation>
    <scope>NUCLEOTIDE SEQUENCE [LARGE SCALE GENOMIC DNA]</scope>
</reference>
<dbReference type="PANTHER" id="PTHR14027:SF2">
    <property type="entry name" value="RNA POLYMERASE-ASSOCIATED PROTEIN CTR9 HOMOLOG"/>
    <property type="match status" value="1"/>
</dbReference>
<evidence type="ECO:0000256" key="3">
    <source>
        <dbReference type="PROSITE-ProRule" id="PRU00339"/>
    </source>
</evidence>